<gene>
    <name evidence="1" type="ORF">COCSADRAFT_347803</name>
</gene>
<reference evidence="2" key="2">
    <citation type="journal article" date="2013" name="PLoS Genet.">
        <title>Comparative genome structure, secondary metabolite, and effector coding capacity across Cochliobolus pathogens.</title>
        <authorList>
            <person name="Condon B.J."/>
            <person name="Leng Y."/>
            <person name="Wu D."/>
            <person name="Bushley K.E."/>
            <person name="Ohm R.A."/>
            <person name="Otillar R."/>
            <person name="Martin J."/>
            <person name="Schackwitz W."/>
            <person name="Grimwood J."/>
            <person name="MohdZainudin N."/>
            <person name="Xue C."/>
            <person name="Wang R."/>
            <person name="Manning V.A."/>
            <person name="Dhillon B."/>
            <person name="Tu Z.J."/>
            <person name="Steffenson B.J."/>
            <person name="Salamov A."/>
            <person name="Sun H."/>
            <person name="Lowry S."/>
            <person name="LaButti K."/>
            <person name="Han J."/>
            <person name="Copeland A."/>
            <person name="Lindquist E."/>
            <person name="Barry K."/>
            <person name="Schmutz J."/>
            <person name="Baker S.E."/>
            <person name="Ciuffetti L.M."/>
            <person name="Grigoriev I.V."/>
            <person name="Zhong S."/>
            <person name="Turgeon B.G."/>
        </authorList>
    </citation>
    <scope>NUCLEOTIDE SEQUENCE [LARGE SCALE GENOMIC DNA]</scope>
    <source>
        <strain evidence="2">ND90Pr / ATCC 201652</strain>
    </source>
</reference>
<dbReference type="KEGG" id="bsc:COCSADRAFT_347803"/>
<keyword evidence="2" id="KW-1185">Reference proteome</keyword>
<dbReference type="OrthoDB" id="3677878at2759"/>
<accession>M2SR61</accession>
<dbReference type="OMA" id="ENYWSSH"/>
<dbReference type="HOGENOM" id="CLU_1712945_0_0_1"/>
<sequence>MSVAQNLVRLSLSRARGDNTADCPTLYELLSQLGQGGCADTRDRICSLRGLFLEGPNLQVDYLISTPALFFNVLLALERKRGYRDCLVLRHALSLTHQDLENYWTSNKRHNSNFENITIHLAELKSIKEWSNPLAPEIDFTPLHDEIRSSDYI</sequence>
<name>M2SR61_COCSN</name>
<protein>
    <submittedName>
        <fullName evidence="1">Uncharacterized protein</fullName>
    </submittedName>
</protein>
<dbReference type="AlphaFoldDB" id="M2SR61"/>
<dbReference type="EMBL" id="KB445653">
    <property type="protein sequence ID" value="EMD59267.1"/>
    <property type="molecule type" value="Genomic_DNA"/>
</dbReference>
<dbReference type="RefSeq" id="XP_007705029.1">
    <property type="nucleotide sequence ID" value="XM_007706839.1"/>
</dbReference>
<dbReference type="Proteomes" id="UP000016934">
    <property type="component" value="Unassembled WGS sequence"/>
</dbReference>
<organism evidence="1 2">
    <name type="scientific">Cochliobolus sativus (strain ND90Pr / ATCC 201652)</name>
    <name type="common">Common root rot and spot blotch fungus</name>
    <name type="synonym">Bipolaris sorokiniana</name>
    <dbReference type="NCBI Taxonomy" id="665912"/>
    <lineage>
        <taxon>Eukaryota</taxon>
        <taxon>Fungi</taxon>
        <taxon>Dikarya</taxon>
        <taxon>Ascomycota</taxon>
        <taxon>Pezizomycotina</taxon>
        <taxon>Dothideomycetes</taxon>
        <taxon>Pleosporomycetidae</taxon>
        <taxon>Pleosporales</taxon>
        <taxon>Pleosporineae</taxon>
        <taxon>Pleosporaceae</taxon>
        <taxon>Bipolaris</taxon>
    </lineage>
</organism>
<evidence type="ECO:0000313" key="1">
    <source>
        <dbReference type="EMBL" id="EMD59267.1"/>
    </source>
</evidence>
<evidence type="ECO:0000313" key="2">
    <source>
        <dbReference type="Proteomes" id="UP000016934"/>
    </source>
</evidence>
<dbReference type="GeneID" id="19137862"/>
<reference evidence="1 2" key="1">
    <citation type="journal article" date="2012" name="PLoS Pathog.">
        <title>Diverse lifestyles and strategies of plant pathogenesis encoded in the genomes of eighteen Dothideomycetes fungi.</title>
        <authorList>
            <person name="Ohm R.A."/>
            <person name="Feau N."/>
            <person name="Henrissat B."/>
            <person name="Schoch C.L."/>
            <person name="Horwitz B.A."/>
            <person name="Barry K.W."/>
            <person name="Condon B.J."/>
            <person name="Copeland A.C."/>
            <person name="Dhillon B."/>
            <person name="Glaser F."/>
            <person name="Hesse C.N."/>
            <person name="Kosti I."/>
            <person name="LaButti K."/>
            <person name="Lindquist E.A."/>
            <person name="Lucas S."/>
            <person name="Salamov A.A."/>
            <person name="Bradshaw R.E."/>
            <person name="Ciuffetti L."/>
            <person name="Hamelin R.C."/>
            <person name="Kema G.H.J."/>
            <person name="Lawrence C."/>
            <person name="Scott J.A."/>
            <person name="Spatafora J.W."/>
            <person name="Turgeon B.G."/>
            <person name="de Wit P.J.G.M."/>
            <person name="Zhong S."/>
            <person name="Goodwin S.B."/>
            <person name="Grigoriev I.V."/>
        </authorList>
    </citation>
    <scope>NUCLEOTIDE SEQUENCE [LARGE SCALE GENOMIC DNA]</scope>
    <source>
        <strain evidence="2">ND90Pr / ATCC 201652</strain>
    </source>
</reference>
<proteinExistence type="predicted"/>